<dbReference type="Gene3D" id="3.40.50.1170">
    <property type="entry name" value="L-asparaginase, N-terminal domain"/>
    <property type="match status" value="1"/>
</dbReference>
<evidence type="ECO:0000256" key="1">
    <source>
        <dbReference type="ARBA" id="ARBA00012920"/>
    </source>
</evidence>
<dbReference type="GO" id="GO:0009066">
    <property type="term" value="P:aspartate family amino acid metabolic process"/>
    <property type="evidence" value="ECO:0007669"/>
    <property type="project" value="UniProtKB-ARBA"/>
</dbReference>
<keyword evidence="4" id="KW-0378">Hydrolase</keyword>
<feature type="active site" evidence="9">
    <location>
        <position position="182"/>
    </location>
</feature>
<dbReference type="PROSITE" id="PS00917">
    <property type="entry name" value="ASN_GLN_ASE_2"/>
    <property type="match status" value="1"/>
</dbReference>
<dbReference type="SUPFAM" id="SSF53774">
    <property type="entry name" value="Glutaminase/Asparaginase"/>
    <property type="match status" value="1"/>
</dbReference>
<dbReference type="InterPro" id="IPR041725">
    <property type="entry name" value="L-asparaginase_I"/>
</dbReference>
<dbReference type="InterPro" id="IPR027473">
    <property type="entry name" value="L-asparaginase_C"/>
</dbReference>
<dbReference type="Gene3D" id="3.40.50.40">
    <property type="match status" value="1"/>
</dbReference>
<dbReference type="InterPro" id="IPR040919">
    <property type="entry name" value="Asparaginase_C"/>
</dbReference>
<dbReference type="InterPro" id="IPR006034">
    <property type="entry name" value="Asparaginase/glutaminase-like"/>
</dbReference>
<dbReference type="PANTHER" id="PTHR11707:SF28">
    <property type="entry name" value="60 KDA LYSOPHOSPHOLIPASE"/>
    <property type="match status" value="1"/>
</dbReference>
<keyword evidence="2" id="KW-0436">Ligase</keyword>
<keyword evidence="3" id="KW-0547">Nucleotide-binding</keyword>
<dbReference type="SFLD" id="SFLDS00057">
    <property type="entry name" value="Glutaminase/Asparaginase"/>
    <property type="match status" value="1"/>
</dbReference>
<feature type="domain" description="Asparaginase/glutaminase C-terminal" evidence="12">
    <location>
        <begin position="302"/>
        <end position="418"/>
    </location>
</feature>
<keyword evidence="5" id="KW-0067">ATP-binding</keyword>
<evidence type="ECO:0000256" key="3">
    <source>
        <dbReference type="ARBA" id="ARBA00022741"/>
    </source>
</evidence>
<dbReference type="NCBIfam" id="TIGR00519">
    <property type="entry name" value="asnASE_I"/>
    <property type="match status" value="1"/>
</dbReference>
<dbReference type="InterPro" id="IPR006033">
    <property type="entry name" value="AsnA_fam"/>
</dbReference>
<feature type="active site" description="O-isoaspartyl threonine intermediate" evidence="7">
    <location>
        <position position="103"/>
    </location>
</feature>
<feature type="binding site" evidence="8">
    <location>
        <begin position="182"/>
        <end position="183"/>
    </location>
    <ligand>
        <name>substrate</name>
    </ligand>
</feature>
<dbReference type="CDD" id="cd08963">
    <property type="entry name" value="L-asparaginase_I"/>
    <property type="match status" value="1"/>
</dbReference>
<evidence type="ECO:0000256" key="5">
    <source>
        <dbReference type="ARBA" id="ARBA00022840"/>
    </source>
</evidence>
<dbReference type="InterPro" id="IPR027474">
    <property type="entry name" value="L-asparaginase_N"/>
</dbReference>
<dbReference type="NCBIfam" id="NF006998">
    <property type="entry name" value="PRK09461.1"/>
    <property type="match status" value="1"/>
</dbReference>
<dbReference type="InterPro" id="IPR011878">
    <property type="entry name" value="GatD"/>
</dbReference>
<dbReference type="PRINTS" id="PR00139">
    <property type="entry name" value="ASNGLNASE"/>
</dbReference>
<feature type="binding site" evidence="8">
    <location>
        <position position="151"/>
    </location>
    <ligand>
        <name>substrate</name>
    </ligand>
</feature>
<dbReference type="EC" id="3.5.1.1" evidence="1"/>
<dbReference type="GO" id="GO:0004067">
    <property type="term" value="F:asparaginase activity"/>
    <property type="evidence" value="ECO:0007669"/>
    <property type="project" value="UniProtKB-UniRule"/>
</dbReference>
<protein>
    <recommendedName>
        <fullName evidence="1">asparaginase</fullName>
        <ecNumber evidence="1">3.5.1.1</ecNumber>
    </recommendedName>
</protein>
<evidence type="ECO:0000256" key="10">
    <source>
        <dbReference type="SAM" id="MobiDB-lite"/>
    </source>
</evidence>
<dbReference type="FunFam" id="3.40.50.1170:FF:000004">
    <property type="entry name" value="L-asparaginase, type I"/>
    <property type="match status" value="1"/>
</dbReference>
<accession>Q6TMJ7</accession>
<evidence type="ECO:0000256" key="6">
    <source>
        <dbReference type="ARBA" id="ARBA00022917"/>
    </source>
</evidence>
<reference evidence="13" key="1">
    <citation type="journal article" date="2004" name="Eukaryot. Cell">
        <title>Identification of genes dependent on the MADS box transcription factor SrfA in Dictyostelium discoideum development.</title>
        <authorList>
            <person name="Escalante R."/>
            <person name="Iranfar N."/>
            <person name="Sastre L."/>
            <person name="Loomis W.F."/>
        </authorList>
    </citation>
    <scope>NUCLEOTIDE SEQUENCE</scope>
</reference>
<evidence type="ECO:0000256" key="8">
    <source>
        <dbReference type="PIRSR" id="PIRSR001220-2"/>
    </source>
</evidence>
<dbReference type="InterPro" id="IPR037152">
    <property type="entry name" value="L-asparaginase_N_sf"/>
</dbReference>
<dbReference type="GO" id="GO:0006450">
    <property type="term" value="P:regulation of translational fidelity"/>
    <property type="evidence" value="ECO:0007669"/>
    <property type="project" value="InterPro"/>
</dbReference>
<feature type="region of interest" description="Disordered" evidence="10">
    <location>
        <begin position="15"/>
        <end position="36"/>
    </location>
</feature>
<evidence type="ECO:0000256" key="7">
    <source>
        <dbReference type="PIRSR" id="PIRSR001220-1"/>
    </source>
</evidence>
<keyword evidence="6" id="KW-0648">Protein biosynthesis</keyword>
<dbReference type="InterPro" id="IPR036152">
    <property type="entry name" value="Asp/glu_Ase-like_sf"/>
</dbReference>
<dbReference type="GO" id="GO:0005524">
    <property type="term" value="F:ATP binding"/>
    <property type="evidence" value="ECO:0007669"/>
    <property type="project" value="UniProtKB-KW"/>
</dbReference>
<dbReference type="InterPro" id="IPR027475">
    <property type="entry name" value="Asparaginase/glutaminase_AS2"/>
</dbReference>
<dbReference type="PIRSF" id="PIRSF500175">
    <property type="entry name" value="Glu_ADT_D"/>
    <property type="match status" value="1"/>
</dbReference>
<dbReference type="GO" id="GO:0006412">
    <property type="term" value="P:translation"/>
    <property type="evidence" value="ECO:0007669"/>
    <property type="project" value="UniProtKB-KW"/>
</dbReference>
<evidence type="ECO:0000259" key="11">
    <source>
        <dbReference type="Pfam" id="PF00710"/>
    </source>
</evidence>
<dbReference type="EMBL" id="AY392437">
    <property type="protein sequence ID" value="AAQ98879.1"/>
    <property type="molecule type" value="Genomic_DNA"/>
</dbReference>
<dbReference type="AlphaFoldDB" id="Q6TMJ7"/>
<evidence type="ECO:0000256" key="9">
    <source>
        <dbReference type="PROSITE-ProRule" id="PRU10100"/>
    </source>
</evidence>
<proteinExistence type="predicted"/>
<dbReference type="FunFam" id="3.40.50.40:FF:000001">
    <property type="entry name" value="L-asparaginase 1"/>
    <property type="match status" value="1"/>
</dbReference>
<evidence type="ECO:0000256" key="2">
    <source>
        <dbReference type="ARBA" id="ARBA00022598"/>
    </source>
</evidence>
<dbReference type="Pfam" id="PF17763">
    <property type="entry name" value="Asparaginase_C"/>
    <property type="match status" value="1"/>
</dbReference>
<dbReference type="Pfam" id="PF00710">
    <property type="entry name" value="Asparaginase"/>
    <property type="match status" value="1"/>
</dbReference>
<dbReference type="VEuPathDB" id="AmoebaDB:DDB_G0271924"/>
<dbReference type="PANTHER" id="PTHR11707">
    <property type="entry name" value="L-ASPARAGINASE"/>
    <property type="match status" value="1"/>
</dbReference>
<name>Q6TMJ7_DICDI</name>
<evidence type="ECO:0000256" key="4">
    <source>
        <dbReference type="ARBA" id="ARBA00022801"/>
    </source>
</evidence>
<organism evidence="13">
    <name type="scientific">Dictyostelium discoideum</name>
    <name type="common">Social amoeba</name>
    <dbReference type="NCBI Taxonomy" id="44689"/>
    <lineage>
        <taxon>Eukaryota</taxon>
        <taxon>Amoebozoa</taxon>
        <taxon>Evosea</taxon>
        <taxon>Eumycetozoa</taxon>
        <taxon>Dictyostelia</taxon>
        <taxon>Dictyosteliales</taxon>
        <taxon>Dictyosteliaceae</taxon>
        <taxon>Dictyostelium</taxon>
    </lineage>
</organism>
<dbReference type="PIRSF" id="PIRSF001220">
    <property type="entry name" value="L-ASNase_gatD"/>
    <property type="match status" value="1"/>
</dbReference>
<evidence type="ECO:0000313" key="13">
    <source>
        <dbReference type="EMBL" id="AAQ98879.1"/>
    </source>
</evidence>
<sequence length="435" mass="47822">MGDILKIVPTLKTSTNLNNSNNNNDNNDNNTLTASSNGITSGNMNILNHGGNNNNINDGDDKIFEDISINNLASSSSKTNTLLQSSAYLKKRGNIFIIYTGGTLGMKRDPVSGTLRPEPHYLKQQLQGLPEMKSLDMPTYTITEFDPPIDSSDMEHSDWIKICHLIEKNYYDYDGFVILHGTDTMAYTASALSFMLENLGKPVILTGSQIPFAELINDARRNLLTAIIFAGKVDLPEVCVFFNNNLLRGCRSRKVDSWSLDAFESPNCPPLATLGMEININYDLVLNQPKGRFRVHETINKNIAVLHLVPGFSDETFTNLLAEPLEGLILQSYGSGNAPAKKSRFLEAITLAVKRGVIVIVTSQCLRGSVNLKQYATGKSLLDAGAISGYDMTVETAATKLGWLLGLGIPKEQVKSLMEIDLRGELTRKATKRIN</sequence>
<dbReference type="PROSITE" id="PS51732">
    <property type="entry name" value="ASN_GLN_ASE_3"/>
    <property type="match status" value="1"/>
</dbReference>
<evidence type="ECO:0000259" key="12">
    <source>
        <dbReference type="Pfam" id="PF17763"/>
    </source>
</evidence>
<dbReference type="GO" id="GO:0016874">
    <property type="term" value="F:ligase activity"/>
    <property type="evidence" value="ECO:0007669"/>
    <property type="project" value="UniProtKB-KW"/>
</dbReference>
<dbReference type="SMART" id="SM00870">
    <property type="entry name" value="Asparaginase"/>
    <property type="match status" value="1"/>
</dbReference>
<feature type="domain" description="L-asparaginase N-terminal" evidence="11">
    <location>
        <begin position="94"/>
        <end position="283"/>
    </location>
</feature>